<proteinExistence type="predicted"/>
<feature type="transmembrane region" description="Helical" evidence="1">
    <location>
        <begin position="67"/>
        <end position="88"/>
    </location>
</feature>
<sequence length="115" mass="13212">QAFQRFAVKTNRTIQELSAKDEEQSGDEISVWRFFTRFCAFLGTLLRDRLITTRKGIGSGVEFLGIYLANFLLTLILTPIHSVIRAWVDYHLSQLLLHSLLPMLSKWHEGADFEG</sequence>
<organism evidence="2">
    <name type="scientific">Anthurium amnicola</name>
    <dbReference type="NCBI Taxonomy" id="1678845"/>
    <lineage>
        <taxon>Eukaryota</taxon>
        <taxon>Viridiplantae</taxon>
        <taxon>Streptophyta</taxon>
        <taxon>Embryophyta</taxon>
        <taxon>Tracheophyta</taxon>
        <taxon>Spermatophyta</taxon>
        <taxon>Magnoliopsida</taxon>
        <taxon>Liliopsida</taxon>
        <taxon>Araceae</taxon>
        <taxon>Pothoideae</taxon>
        <taxon>Potheae</taxon>
        <taxon>Anthurium</taxon>
    </lineage>
</organism>
<dbReference type="AlphaFoldDB" id="A0A1D1YSS8"/>
<feature type="non-terminal residue" evidence="2">
    <location>
        <position position="1"/>
    </location>
</feature>
<name>A0A1D1YSS8_9ARAE</name>
<dbReference type="EMBL" id="GDJX01010264">
    <property type="protein sequence ID" value="JAT57672.1"/>
    <property type="molecule type" value="Transcribed_RNA"/>
</dbReference>
<gene>
    <name evidence="2" type="primary">nadD_13</name>
    <name evidence="2" type="ORF">g.110196</name>
</gene>
<keyword evidence="1" id="KW-1133">Transmembrane helix</keyword>
<reference evidence="2" key="1">
    <citation type="submission" date="2015-07" db="EMBL/GenBank/DDBJ databases">
        <title>Transcriptome Assembly of Anthurium amnicola.</title>
        <authorList>
            <person name="Suzuki J."/>
        </authorList>
    </citation>
    <scope>NUCLEOTIDE SEQUENCE</scope>
</reference>
<keyword evidence="2" id="KW-0808">Transferase</keyword>
<dbReference type="GO" id="GO:0016779">
    <property type="term" value="F:nucleotidyltransferase activity"/>
    <property type="evidence" value="ECO:0007669"/>
    <property type="project" value="UniProtKB-KW"/>
</dbReference>
<evidence type="ECO:0000256" key="1">
    <source>
        <dbReference type="SAM" id="Phobius"/>
    </source>
</evidence>
<accession>A0A1D1YSS8</accession>
<keyword evidence="2" id="KW-0548">Nucleotidyltransferase</keyword>
<evidence type="ECO:0000313" key="2">
    <source>
        <dbReference type="EMBL" id="JAT57672.1"/>
    </source>
</evidence>
<keyword evidence="1" id="KW-0812">Transmembrane</keyword>
<keyword evidence="1" id="KW-0472">Membrane</keyword>
<protein>
    <submittedName>
        <fullName evidence="2">Putative nicotinate-nucleotide adenylyltransferase</fullName>
    </submittedName>
</protein>